<dbReference type="Gene3D" id="3.40.50.300">
    <property type="entry name" value="P-loop containing nucleotide triphosphate hydrolases"/>
    <property type="match status" value="2"/>
</dbReference>
<dbReference type="CDD" id="cd03225">
    <property type="entry name" value="ABC_cobalt_CbiO_domain1"/>
    <property type="match status" value="2"/>
</dbReference>
<evidence type="ECO:0000259" key="5">
    <source>
        <dbReference type="PROSITE" id="PS50893"/>
    </source>
</evidence>
<name>A0A2A9DWA1_9MICO</name>
<dbReference type="Proteomes" id="UP000221369">
    <property type="component" value="Unassembled WGS sequence"/>
</dbReference>
<feature type="domain" description="ABC transporter" evidence="5">
    <location>
        <begin position="302"/>
        <end position="540"/>
    </location>
</feature>
<dbReference type="PROSITE" id="PS50893">
    <property type="entry name" value="ABC_TRANSPORTER_2"/>
    <property type="match status" value="2"/>
</dbReference>
<keyword evidence="7" id="KW-1185">Reference proteome</keyword>
<evidence type="ECO:0000256" key="4">
    <source>
        <dbReference type="ARBA" id="ARBA00022840"/>
    </source>
</evidence>
<dbReference type="InterPro" id="IPR027417">
    <property type="entry name" value="P-loop_NTPase"/>
</dbReference>
<dbReference type="GO" id="GO:0043190">
    <property type="term" value="C:ATP-binding cassette (ABC) transporter complex"/>
    <property type="evidence" value="ECO:0007669"/>
    <property type="project" value="TreeGrafter"/>
</dbReference>
<keyword evidence="2" id="KW-0813">Transport</keyword>
<dbReference type="InterPro" id="IPR017871">
    <property type="entry name" value="ABC_transporter-like_CS"/>
</dbReference>
<evidence type="ECO:0000313" key="7">
    <source>
        <dbReference type="Proteomes" id="UP000221369"/>
    </source>
</evidence>
<organism evidence="6 7">
    <name type="scientific">Paramicrobacterium agarici</name>
    <dbReference type="NCBI Taxonomy" id="630514"/>
    <lineage>
        <taxon>Bacteria</taxon>
        <taxon>Bacillati</taxon>
        <taxon>Actinomycetota</taxon>
        <taxon>Actinomycetes</taxon>
        <taxon>Micrococcales</taxon>
        <taxon>Microbacteriaceae</taxon>
        <taxon>Paramicrobacterium</taxon>
    </lineage>
</organism>
<evidence type="ECO:0000313" key="6">
    <source>
        <dbReference type="EMBL" id="PFG30415.1"/>
    </source>
</evidence>
<proteinExistence type="inferred from homology"/>
<evidence type="ECO:0000256" key="3">
    <source>
        <dbReference type="ARBA" id="ARBA00022741"/>
    </source>
</evidence>
<dbReference type="Pfam" id="PF00005">
    <property type="entry name" value="ABC_tran"/>
    <property type="match status" value="2"/>
</dbReference>
<evidence type="ECO:0000256" key="2">
    <source>
        <dbReference type="ARBA" id="ARBA00022448"/>
    </source>
</evidence>
<protein>
    <submittedName>
        <fullName evidence="6">Energy-coupling factor transport system ATP-binding protein</fullName>
    </submittedName>
</protein>
<dbReference type="GO" id="GO:0005524">
    <property type="term" value="F:ATP binding"/>
    <property type="evidence" value="ECO:0007669"/>
    <property type="project" value="UniProtKB-KW"/>
</dbReference>
<dbReference type="InterPro" id="IPR003593">
    <property type="entry name" value="AAA+_ATPase"/>
</dbReference>
<dbReference type="InterPro" id="IPR003439">
    <property type="entry name" value="ABC_transporter-like_ATP-bd"/>
</dbReference>
<dbReference type="PANTHER" id="PTHR43553">
    <property type="entry name" value="HEAVY METAL TRANSPORTER"/>
    <property type="match status" value="1"/>
</dbReference>
<evidence type="ECO:0000256" key="1">
    <source>
        <dbReference type="ARBA" id="ARBA00005417"/>
    </source>
</evidence>
<comment type="similarity">
    <text evidence="1">Belongs to the ABC transporter superfamily.</text>
</comment>
<dbReference type="InterPro" id="IPR015856">
    <property type="entry name" value="ABC_transpr_CbiO/EcfA_su"/>
</dbReference>
<dbReference type="SMART" id="SM00382">
    <property type="entry name" value="AAA"/>
    <property type="match status" value="2"/>
</dbReference>
<keyword evidence="3" id="KW-0547">Nucleotide-binding</keyword>
<dbReference type="GO" id="GO:0042626">
    <property type="term" value="F:ATPase-coupled transmembrane transporter activity"/>
    <property type="evidence" value="ECO:0007669"/>
    <property type="project" value="TreeGrafter"/>
</dbReference>
<comment type="caution">
    <text evidence="6">The sequence shown here is derived from an EMBL/GenBank/DDBJ whole genome shotgun (WGS) entry which is preliminary data.</text>
</comment>
<keyword evidence="4 6" id="KW-0067">ATP-binding</keyword>
<dbReference type="AlphaFoldDB" id="A0A2A9DWA1"/>
<reference evidence="6 7" key="1">
    <citation type="submission" date="2017-10" db="EMBL/GenBank/DDBJ databases">
        <title>Sequencing the genomes of 1000 actinobacteria strains.</title>
        <authorList>
            <person name="Klenk H.-P."/>
        </authorList>
    </citation>
    <scope>NUCLEOTIDE SEQUENCE [LARGE SCALE GENOMIC DNA]</scope>
    <source>
        <strain evidence="6 7">DSM 21798</strain>
    </source>
</reference>
<dbReference type="InterPro" id="IPR050095">
    <property type="entry name" value="ECF_ABC_transporter_ATP-bd"/>
</dbReference>
<dbReference type="SUPFAM" id="SSF52540">
    <property type="entry name" value="P-loop containing nucleoside triphosphate hydrolases"/>
    <property type="match status" value="2"/>
</dbReference>
<gene>
    <name evidence="6" type="ORF">ATJ78_1344</name>
</gene>
<dbReference type="GO" id="GO:0016887">
    <property type="term" value="F:ATP hydrolysis activity"/>
    <property type="evidence" value="ECO:0007669"/>
    <property type="project" value="InterPro"/>
</dbReference>
<dbReference type="EMBL" id="PDJE01000001">
    <property type="protein sequence ID" value="PFG30415.1"/>
    <property type="molecule type" value="Genomic_DNA"/>
</dbReference>
<dbReference type="PROSITE" id="PS00211">
    <property type="entry name" value="ABC_TRANSPORTER_1"/>
    <property type="match status" value="2"/>
</dbReference>
<sequence length="570" mass="60369">MPAPALTLDDVRIRHADRAEPTPAGVSLTVDAGEVVLLLGPSGCGKSTAALAINGLVPQSIPAEVDGTVTVLGRDASSTTTALLSEHVALVFQDPDAQIVTESVLDETCFALENMLLPVTEILARAEESLRTVGLWQRRDDSPDILSGGERQRLAIACALAMRTPILVLDEPTANLDPSGSDDVYAVLRRVTATGDRSVVLIEHDVDAALPIVDRVVVLDRAGRTAFTGAPRDVIVGHAHEITAMGVWLPTATMAAEQLASAGIELKAVPLTLPELTRAMNDVALPAPPALTHEHSSGEPLIRVRDLTIARGDSILLDQVSLDVRAGDFLAIVGANGAGKTTLIQAITGVARPPKKHVSLAGVDAATRDARALAGRVGFVFQNPEHQFVANSVADELAYGLRVHGDSSGDRLAPPQIADRVDAMLDRLGLSELRDVHPFLLSGGQKRRLSVGTALIIGAPILALDEPTFGQDRERADELMAMLSELRVNGTTIIIVSHDMQLVADYASRVVVLANGRIAADGAPASILSDIELLRRHSLRQPPLARAMSGVDDAAWRRVTRFTDLPGATR</sequence>
<feature type="domain" description="ABC transporter" evidence="5">
    <location>
        <begin position="6"/>
        <end position="247"/>
    </location>
</feature>
<accession>A0A2A9DWA1</accession>